<evidence type="ECO:0000259" key="2">
    <source>
        <dbReference type="Pfam" id="PF02698"/>
    </source>
</evidence>
<protein>
    <submittedName>
        <fullName evidence="3">SanA protein</fullName>
    </submittedName>
</protein>
<proteinExistence type="predicted"/>
<evidence type="ECO:0000313" key="4">
    <source>
        <dbReference type="Proteomes" id="UP000199452"/>
    </source>
</evidence>
<evidence type="ECO:0000313" key="3">
    <source>
        <dbReference type="EMBL" id="SDC24519.1"/>
    </source>
</evidence>
<keyword evidence="1" id="KW-0472">Membrane</keyword>
<dbReference type="InterPro" id="IPR051599">
    <property type="entry name" value="Cell_Envelope_Assoc"/>
</dbReference>
<evidence type="ECO:0000256" key="1">
    <source>
        <dbReference type="SAM" id="Phobius"/>
    </source>
</evidence>
<reference evidence="3 4" key="1">
    <citation type="submission" date="2016-09" db="EMBL/GenBank/DDBJ databases">
        <authorList>
            <person name="Capua I."/>
            <person name="De Benedictis P."/>
            <person name="Joannis T."/>
            <person name="Lombin L.H."/>
            <person name="Cattoli G."/>
        </authorList>
    </citation>
    <scope>NUCLEOTIDE SEQUENCE [LARGE SCALE GENOMIC DNA]</scope>
    <source>
        <strain evidence="3 4">A7P-90m</strain>
    </source>
</reference>
<sequence length="227" mass="25920">MKLINRFKRITILWTKWSKPIYWIIGIGAIASMILMLYANSCIERSTKPYIYSNVHDVPYNSVGLLLGTNKLLRSGKPNQYFAYRIAATVELYKAGKVSNIVISGDNSTKGYNEPQDMKEALLAAGIPCERIYLDFAGFRTFDSVVRMNKIFGQSSFTIISQQFHNQRAIYIAKFFGLNASGYSAKDVDAYNGFKTQLREKFARVKVMLDLYFGKEPKFLGERIPIR</sequence>
<dbReference type="CDD" id="cd06259">
    <property type="entry name" value="YdcF-like"/>
    <property type="match status" value="1"/>
</dbReference>
<dbReference type="Pfam" id="PF02698">
    <property type="entry name" value="DUF218"/>
    <property type="match status" value="1"/>
</dbReference>
<gene>
    <name evidence="3" type="ORF">SAMN05216323_102242</name>
</gene>
<keyword evidence="1" id="KW-1133">Transmembrane helix</keyword>
<dbReference type="InterPro" id="IPR003848">
    <property type="entry name" value="DUF218"/>
</dbReference>
<dbReference type="AlphaFoldDB" id="A0A1G6K0D7"/>
<dbReference type="EMBL" id="FMYP01000022">
    <property type="protein sequence ID" value="SDC24519.1"/>
    <property type="molecule type" value="Genomic_DNA"/>
</dbReference>
<dbReference type="PANTHER" id="PTHR30336">
    <property type="entry name" value="INNER MEMBRANE PROTEIN, PROBABLE PERMEASE"/>
    <property type="match status" value="1"/>
</dbReference>
<name>A0A1G6K0D7_9BACT</name>
<dbReference type="Proteomes" id="UP000199452">
    <property type="component" value="Unassembled WGS sequence"/>
</dbReference>
<feature type="transmembrane region" description="Helical" evidence="1">
    <location>
        <begin position="21"/>
        <end position="39"/>
    </location>
</feature>
<dbReference type="PANTHER" id="PTHR30336:SF20">
    <property type="entry name" value="DUF218 DOMAIN-CONTAINING PROTEIN"/>
    <property type="match status" value="1"/>
</dbReference>
<dbReference type="GO" id="GO:0005886">
    <property type="term" value="C:plasma membrane"/>
    <property type="evidence" value="ECO:0007669"/>
    <property type="project" value="TreeGrafter"/>
</dbReference>
<keyword evidence="4" id="KW-1185">Reference proteome</keyword>
<organism evidence="3 4">
    <name type="scientific">Williamwhitmania taraxaci</name>
    <dbReference type="NCBI Taxonomy" id="1640674"/>
    <lineage>
        <taxon>Bacteria</taxon>
        <taxon>Pseudomonadati</taxon>
        <taxon>Bacteroidota</taxon>
        <taxon>Bacteroidia</taxon>
        <taxon>Bacteroidales</taxon>
        <taxon>Williamwhitmaniaceae</taxon>
        <taxon>Williamwhitmania</taxon>
    </lineage>
</organism>
<accession>A0A1G6K0D7</accession>
<keyword evidence="1" id="KW-0812">Transmembrane</keyword>
<feature type="domain" description="DUF218" evidence="2">
    <location>
        <begin position="80"/>
        <end position="180"/>
    </location>
</feature>
<dbReference type="STRING" id="1640674.SAMN05216323_102242"/>